<sequence length="236" mass="24039">MKSPSFAASGLLCLAALGVNAAPIVITQDFETCANVAACGASVTFAGDASAASVNLRQANNTINTSVNDGFDGFFGSRFLVIGDDSGNMAGEPNGQTNGALSRASFGLGNLDAGTYTFAVSFDYVADSRSPAPNPDDFSVLFETAPGAASALATVLQASDIAPNSAAFREVGFSWLGSFTLAAASDVYLSFELEEFNGDASAAAGIDNLSIRQIPEPGTLALVGLALVGASLRRRR</sequence>
<dbReference type="InterPro" id="IPR013424">
    <property type="entry name" value="Ice-binding_C"/>
</dbReference>
<feature type="domain" description="Ice-binding protein C-terminal" evidence="2">
    <location>
        <begin position="213"/>
        <end position="235"/>
    </location>
</feature>
<accession>A0A437JYR5</accession>
<feature type="chain" id="PRO_5019041039" evidence="1">
    <location>
        <begin position="22"/>
        <end position="236"/>
    </location>
</feature>
<evidence type="ECO:0000313" key="4">
    <source>
        <dbReference type="Proteomes" id="UP000288178"/>
    </source>
</evidence>
<dbReference type="AlphaFoldDB" id="A0A437JYR5"/>
<dbReference type="Pfam" id="PF07589">
    <property type="entry name" value="PEP-CTERM"/>
    <property type="match status" value="1"/>
</dbReference>
<dbReference type="EMBL" id="SACT01000002">
    <property type="protein sequence ID" value="RVT52775.1"/>
    <property type="molecule type" value="Genomic_DNA"/>
</dbReference>
<gene>
    <name evidence="3" type="ORF">ENE75_10210</name>
</gene>
<dbReference type="Proteomes" id="UP000288178">
    <property type="component" value="Unassembled WGS sequence"/>
</dbReference>
<dbReference type="RefSeq" id="WP_128198147.1">
    <property type="nucleotide sequence ID" value="NZ_SACT01000002.1"/>
</dbReference>
<reference evidence="3 4" key="1">
    <citation type="submission" date="2019-01" db="EMBL/GenBank/DDBJ databases">
        <authorList>
            <person name="Chen W.-M."/>
        </authorList>
    </citation>
    <scope>NUCLEOTIDE SEQUENCE [LARGE SCALE GENOMIC DNA]</scope>
    <source>
        <strain evidence="3 4">ICH-3</strain>
    </source>
</reference>
<feature type="signal peptide" evidence="1">
    <location>
        <begin position="1"/>
        <end position="21"/>
    </location>
</feature>
<evidence type="ECO:0000256" key="1">
    <source>
        <dbReference type="SAM" id="SignalP"/>
    </source>
</evidence>
<protein>
    <submittedName>
        <fullName evidence="3">PEP-CTERM sorting domain-containing protein</fullName>
    </submittedName>
</protein>
<name>A0A437JYR5_9BURK</name>
<keyword evidence="4" id="KW-1185">Reference proteome</keyword>
<comment type="caution">
    <text evidence="3">The sequence shown here is derived from an EMBL/GenBank/DDBJ whole genome shotgun (WGS) entry which is preliminary data.</text>
</comment>
<proteinExistence type="predicted"/>
<dbReference type="NCBIfam" id="TIGR02595">
    <property type="entry name" value="PEP_CTERM"/>
    <property type="match status" value="1"/>
</dbReference>
<evidence type="ECO:0000259" key="2">
    <source>
        <dbReference type="Pfam" id="PF07589"/>
    </source>
</evidence>
<organism evidence="3 4">
    <name type="scientific">Rubrivivax albus</name>
    <dbReference type="NCBI Taxonomy" id="2499835"/>
    <lineage>
        <taxon>Bacteria</taxon>
        <taxon>Pseudomonadati</taxon>
        <taxon>Pseudomonadota</taxon>
        <taxon>Betaproteobacteria</taxon>
        <taxon>Burkholderiales</taxon>
        <taxon>Sphaerotilaceae</taxon>
        <taxon>Rubrivivax</taxon>
    </lineage>
</organism>
<keyword evidence="1" id="KW-0732">Signal</keyword>
<evidence type="ECO:0000313" key="3">
    <source>
        <dbReference type="EMBL" id="RVT52775.1"/>
    </source>
</evidence>